<comment type="pathway">
    <text evidence="12">Cofactor biosynthesis; molybdopterin biosynthesis.</text>
</comment>
<feature type="binding site" evidence="12">
    <location>
        <position position="280"/>
    </location>
    <ligand>
        <name>[4Fe-4S] cluster</name>
        <dbReference type="ChEBI" id="CHEBI:49883"/>
        <label>2</label>
        <note>4Fe-4S-substrate</note>
    </ligand>
</feature>
<dbReference type="Pfam" id="PF04055">
    <property type="entry name" value="Radical_SAM"/>
    <property type="match status" value="1"/>
</dbReference>
<feature type="binding site" evidence="12">
    <location>
        <position position="104"/>
    </location>
    <ligand>
        <name>GTP</name>
        <dbReference type="ChEBI" id="CHEBI:37565"/>
    </ligand>
</feature>
<gene>
    <name evidence="12 14" type="primary">moaA</name>
    <name evidence="14" type="ORF">CBW46_005600</name>
</gene>
<dbReference type="InterPro" id="IPR000385">
    <property type="entry name" value="MoaA_NifB_PqqE_Fe-S-bd_CS"/>
</dbReference>
<dbReference type="SFLD" id="SFLDG01067">
    <property type="entry name" value="SPASM/twitch_domain_containing"/>
    <property type="match status" value="1"/>
</dbReference>
<comment type="catalytic activity">
    <reaction evidence="11 12">
        <text>GTP + AH2 + S-adenosyl-L-methionine = (8S)-3',8-cyclo-7,8-dihydroguanosine 5'-triphosphate + 5'-deoxyadenosine + L-methionine + A + H(+)</text>
        <dbReference type="Rhea" id="RHEA:49576"/>
        <dbReference type="ChEBI" id="CHEBI:13193"/>
        <dbReference type="ChEBI" id="CHEBI:15378"/>
        <dbReference type="ChEBI" id="CHEBI:17319"/>
        <dbReference type="ChEBI" id="CHEBI:17499"/>
        <dbReference type="ChEBI" id="CHEBI:37565"/>
        <dbReference type="ChEBI" id="CHEBI:57844"/>
        <dbReference type="ChEBI" id="CHEBI:59789"/>
        <dbReference type="ChEBI" id="CHEBI:131766"/>
        <dbReference type="EC" id="4.1.99.22"/>
    </reaction>
</comment>
<dbReference type="SFLD" id="SFLDG01386">
    <property type="entry name" value="main_SPASM_domain-containing"/>
    <property type="match status" value="1"/>
</dbReference>
<dbReference type="GO" id="GO:0005525">
    <property type="term" value="F:GTP binding"/>
    <property type="evidence" value="ECO:0007669"/>
    <property type="project" value="UniProtKB-UniRule"/>
</dbReference>
<evidence type="ECO:0000256" key="12">
    <source>
        <dbReference type="HAMAP-Rule" id="MF_01225"/>
    </source>
</evidence>
<keyword evidence="15" id="KW-1185">Reference proteome</keyword>
<dbReference type="Gene3D" id="3.20.20.70">
    <property type="entry name" value="Aldolase class I"/>
    <property type="match status" value="1"/>
</dbReference>
<name>A0A2W1P429_PAEXE</name>
<evidence type="ECO:0000256" key="8">
    <source>
        <dbReference type="ARBA" id="ARBA00023134"/>
    </source>
</evidence>
<protein>
    <recommendedName>
        <fullName evidence="1 12">GTP 3',8-cyclase</fullName>
        <ecNumber evidence="1 12">4.1.99.22</ecNumber>
    </recommendedName>
    <alternativeName>
        <fullName evidence="12">Molybdenum cofactor biosynthesis protein A</fullName>
    </alternativeName>
</protein>
<dbReference type="GO" id="GO:0046872">
    <property type="term" value="F:metal ion binding"/>
    <property type="evidence" value="ECO:0007669"/>
    <property type="project" value="UniProtKB-KW"/>
</dbReference>
<dbReference type="InterPro" id="IPR013785">
    <property type="entry name" value="Aldolase_TIM"/>
</dbReference>
<evidence type="ECO:0000256" key="10">
    <source>
        <dbReference type="ARBA" id="ARBA00023239"/>
    </source>
</evidence>
<dbReference type="UniPathway" id="UPA00344"/>
<dbReference type="GO" id="GO:0061799">
    <property type="term" value="F:cyclic pyranopterin monophosphate synthase activity"/>
    <property type="evidence" value="ECO:0007669"/>
    <property type="project" value="TreeGrafter"/>
</dbReference>
<feature type="binding site" evidence="12">
    <location>
        <position position="263"/>
    </location>
    <ligand>
        <name>[4Fe-4S] cluster</name>
        <dbReference type="ChEBI" id="CHEBI:49883"/>
        <label>2</label>
        <note>4Fe-4S-substrate</note>
    </ligand>
</feature>
<dbReference type="NCBIfam" id="TIGR02666">
    <property type="entry name" value="moaA"/>
    <property type="match status" value="1"/>
</dbReference>
<organism evidence="14 15">
    <name type="scientific">Paenibacillus xerothermodurans</name>
    <dbReference type="NCBI Taxonomy" id="1977292"/>
    <lineage>
        <taxon>Bacteria</taxon>
        <taxon>Bacillati</taxon>
        <taxon>Bacillota</taxon>
        <taxon>Bacilli</taxon>
        <taxon>Bacillales</taxon>
        <taxon>Paenibacillaceae</taxon>
        <taxon>Paenibacillus</taxon>
    </lineage>
</organism>
<feature type="binding site" evidence="12">
    <location>
        <position position="26"/>
    </location>
    <ligand>
        <name>[4Fe-4S] cluster</name>
        <dbReference type="ChEBI" id="CHEBI:49883"/>
        <label>1</label>
        <note>4Fe-4S-S-AdoMet</note>
    </ligand>
</feature>
<keyword evidence="6 12" id="KW-0408">Iron</keyword>
<dbReference type="SUPFAM" id="SSF102114">
    <property type="entry name" value="Radical SAM enzymes"/>
    <property type="match status" value="1"/>
</dbReference>
<evidence type="ECO:0000256" key="11">
    <source>
        <dbReference type="ARBA" id="ARBA00048697"/>
    </source>
</evidence>
<dbReference type="GO" id="GO:1904047">
    <property type="term" value="F:S-adenosyl-L-methionine binding"/>
    <property type="evidence" value="ECO:0007669"/>
    <property type="project" value="UniProtKB-UniRule"/>
</dbReference>
<evidence type="ECO:0000256" key="9">
    <source>
        <dbReference type="ARBA" id="ARBA00023150"/>
    </source>
</evidence>
<dbReference type="Pfam" id="PF06463">
    <property type="entry name" value="Mob_synth_C"/>
    <property type="match status" value="1"/>
</dbReference>
<feature type="binding site" evidence="12">
    <location>
        <position position="73"/>
    </location>
    <ligand>
        <name>GTP</name>
        <dbReference type="ChEBI" id="CHEBI:37565"/>
    </ligand>
</feature>
<dbReference type="InterPro" id="IPR058240">
    <property type="entry name" value="rSAM_sf"/>
</dbReference>
<dbReference type="HAMAP" id="MF_01225_B">
    <property type="entry name" value="MoaA_B"/>
    <property type="match status" value="1"/>
</dbReference>
<evidence type="ECO:0000313" key="15">
    <source>
        <dbReference type="Proteomes" id="UP000214746"/>
    </source>
</evidence>
<dbReference type="InterPro" id="IPR006638">
    <property type="entry name" value="Elp3/MiaA/NifB-like_rSAM"/>
</dbReference>
<comment type="function">
    <text evidence="12">Catalyzes the cyclization of GTP to (8S)-3',8-cyclo-7,8-dihydroguanosine 5'-triphosphate.</text>
</comment>
<dbReference type="PROSITE" id="PS51918">
    <property type="entry name" value="RADICAL_SAM"/>
    <property type="match status" value="1"/>
</dbReference>
<feature type="binding site" evidence="12">
    <location>
        <position position="128"/>
    </location>
    <ligand>
        <name>S-adenosyl-L-methionine</name>
        <dbReference type="ChEBI" id="CHEBI:59789"/>
    </ligand>
</feature>
<dbReference type="InterPro" id="IPR050105">
    <property type="entry name" value="MoCo_biosynth_MoaA/MoaC"/>
</dbReference>
<dbReference type="PROSITE" id="PS01305">
    <property type="entry name" value="MOAA_NIFB_PQQE"/>
    <property type="match status" value="1"/>
</dbReference>
<evidence type="ECO:0000259" key="13">
    <source>
        <dbReference type="PROSITE" id="PS51918"/>
    </source>
</evidence>
<dbReference type="GO" id="GO:0006777">
    <property type="term" value="P:Mo-molybdopterin cofactor biosynthetic process"/>
    <property type="evidence" value="ECO:0007669"/>
    <property type="project" value="UniProtKB-UniRule"/>
</dbReference>
<evidence type="ECO:0000256" key="1">
    <source>
        <dbReference type="ARBA" id="ARBA00012167"/>
    </source>
</evidence>
<comment type="cofactor">
    <cofactor evidence="12">
        <name>[4Fe-4S] cluster</name>
        <dbReference type="ChEBI" id="CHEBI:49883"/>
    </cofactor>
    <text evidence="12">Binds 2 [4Fe-4S] clusters. Binds 1 [4Fe-4S] cluster coordinated with 3 cysteines and an exchangeable S-adenosyl-L-methionine and 1 [4Fe-4S] cluster coordinated with 3 cysteines and the GTP-derived substrate.</text>
</comment>
<evidence type="ECO:0000313" key="14">
    <source>
        <dbReference type="EMBL" id="PZE21878.1"/>
    </source>
</evidence>
<feature type="binding site" evidence="12">
    <location>
        <position position="165"/>
    </location>
    <ligand>
        <name>GTP</name>
        <dbReference type="ChEBI" id="CHEBI:37565"/>
    </ligand>
</feature>
<dbReference type="InterPro" id="IPR007197">
    <property type="entry name" value="rSAM"/>
</dbReference>
<feature type="binding site" evidence="12">
    <location>
        <position position="32"/>
    </location>
    <ligand>
        <name>S-adenosyl-L-methionine</name>
        <dbReference type="ChEBI" id="CHEBI:59789"/>
    </ligand>
</feature>
<comment type="similarity">
    <text evidence="12">Belongs to the radical SAM superfamily. MoaA family.</text>
</comment>
<dbReference type="PANTHER" id="PTHR22960">
    <property type="entry name" value="MOLYBDOPTERIN COFACTOR SYNTHESIS PROTEIN A"/>
    <property type="match status" value="1"/>
</dbReference>
<comment type="subunit">
    <text evidence="12">Monomer and homodimer.</text>
</comment>
<keyword evidence="8 12" id="KW-0342">GTP-binding</keyword>
<evidence type="ECO:0000256" key="4">
    <source>
        <dbReference type="ARBA" id="ARBA00022723"/>
    </source>
</evidence>
<sequence>MNMEHVVSDKLRRPLRDLRISVTDKCNFRCRYCMPEEIFGPGYAFLSNDKILSFEEIERLARIFVSLGVQKLRITGGEPLLRRDLPKLIERLYQIDGVEDIALTTNGSLLKKFAAALHKAGLPRVTVSLDSLNEERFAYMNGNKSSVKTVLEGIEAAAEAGMQVKVNMVVQKGKNDQDIVPMAQYFKEKKHILRFIEYMDVGNSNSWKLDEVVSKREIYETVNAVMPCKPIEANYTGEVASRYRYTDGDQEMGIISSVTDSFCSTCTRARISAEGKLYTCLFASDGYDLRQLLRADKTDSDIYNEILKVWNNRSDRYSDERLSGTHTQLSRKVEMSHIGG</sequence>
<keyword evidence="2 12" id="KW-0004">4Fe-4S</keyword>
<dbReference type="Proteomes" id="UP000214746">
    <property type="component" value="Unassembled WGS sequence"/>
</dbReference>
<keyword evidence="7 12" id="KW-0411">Iron-sulfur</keyword>
<comment type="caution">
    <text evidence="14">The sequence shown here is derived from an EMBL/GenBank/DDBJ whole genome shotgun (WGS) entry which is preliminary data.</text>
</comment>
<keyword evidence="9 12" id="KW-0501">Molybdenum cofactor biosynthesis</keyword>
<proteinExistence type="inferred from homology"/>
<evidence type="ECO:0000256" key="5">
    <source>
        <dbReference type="ARBA" id="ARBA00022741"/>
    </source>
</evidence>
<dbReference type="SMART" id="SM00729">
    <property type="entry name" value="Elp3"/>
    <property type="match status" value="1"/>
</dbReference>
<evidence type="ECO:0000256" key="2">
    <source>
        <dbReference type="ARBA" id="ARBA00022485"/>
    </source>
</evidence>
<evidence type="ECO:0000256" key="3">
    <source>
        <dbReference type="ARBA" id="ARBA00022691"/>
    </source>
</evidence>
<dbReference type="SFLD" id="SFLDG01383">
    <property type="entry name" value="cyclic_pyranopterin_phosphate"/>
    <property type="match status" value="1"/>
</dbReference>
<reference evidence="14" key="1">
    <citation type="submission" date="2018-06" db="EMBL/GenBank/DDBJ databases">
        <title>Paenibacillus xerothermodurans sp. nov. an extremely dry heat resistant spore forming bacterium isolated from the soil of Cape Canaveral, Florida.</title>
        <authorList>
            <person name="Seuylemezian A."/>
            <person name="Kaur N."/>
            <person name="Patil P."/>
            <person name="Patil P."/>
            <person name="Mayilraj S."/>
            <person name="Vaishampayan P."/>
        </authorList>
    </citation>
    <scope>NUCLEOTIDE SEQUENCE [LARGE SCALE GENOMIC DNA]</scope>
    <source>
        <strain evidence="14">ATCC 27380</strain>
    </source>
</reference>
<dbReference type="EMBL" id="NHRJ02000002">
    <property type="protein sequence ID" value="PZE21878.1"/>
    <property type="molecule type" value="Genomic_DNA"/>
</dbReference>
<dbReference type="SFLD" id="SFLDS00029">
    <property type="entry name" value="Radical_SAM"/>
    <property type="match status" value="1"/>
</dbReference>
<feature type="binding site" evidence="12">
    <location>
        <position position="77"/>
    </location>
    <ligand>
        <name>S-adenosyl-L-methionine</name>
        <dbReference type="ChEBI" id="CHEBI:59789"/>
    </ligand>
</feature>
<feature type="binding site" evidence="12">
    <location>
        <position position="30"/>
    </location>
    <ligand>
        <name>[4Fe-4S] cluster</name>
        <dbReference type="ChEBI" id="CHEBI:49883"/>
        <label>1</label>
        <note>4Fe-4S-S-AdoMet</note>
    </ligand>
</feature>
<keyword evidence="4 12" id="KW-0479">Metal-binding</keyword>
<dbReference type="InterPro" id="IPR013483">
    <property type="entry name" value="MoaA"/>
</dbReference>
<feature type="domain" description="Radical SAM core" evidence="13">
    <location>
        <begin position="10"/>
        <end position="232"/>
    </location>
</feature>
<dbReference type="PANTHER" id="PTHR22960:SF0">
    <property type="entry name" value="MOLYBDENUM COFACTOR BIOSYNTHESIS PROTEIN 1"/>
    <property type="match status" value="1"/>
</dbReference>
<dbReference type="AlphaFoldDB" id="A0A2W1P429"/>
<keyword evidence="5 12" id="KW-0547">Nucleotide-binding</keyword>
<dbReference type="GO" id="GO:0061798">
    <property type="term" value="F:GTP 3',8'-cyclase activity"/>
    <property type="evidence" value="ECO:0007669"/>
    <property type="project" value="UniProtKB-UniRule"/>
</dbReference>
<dbReference type="CDD" id="cd01335">
    <property type="entry name" value="Radical_SAM"/>
    <property type="match status" value="1"/>
</dbReference>
<feature type="binding site" evidence="12">
    <location>
        <begin position="268"/>
        <end position="270"/>
    </location>
    <ligand>
        <name>GTP</name>
        <dbReference type="ChEBI" id="CHEBI:37565"/>
    </ligand>
</feature>
<accession>A0A2W1P429</accession>
<feature type="binding site" evidence="12">
    <location>
        <position position="33"/>
    </location>
    <ligand>
        <name>[4Fe-4S] cluster</name>
        <dbReference type="ChEBI" id="CHEBI:49883"/>
        <label>1</label>
        <note>4Fe-4S-S-AdoMet</note>
    </ligand>
</feature>
<keyword evidence="3 12" id="KW-0949">S-adenosyl-L-methionine</keyword>
<feature type="binding site" evidence="12">
    <location>
        <position position="199"/>
    </location>
    <ligand>
        <name>S-adenosyl-L-methionine</name>
        <dbReference type="ChEBI" id="CHEBI:59789"/>
    </ligand>
</feature>
<dbReference type="GO" id="GO:0051539">
    <property type="term" value="F:4 iron, 4 sulfur cluster binding"/>
    <property type="evidence" value="ECO:0007669"/>
    <property type="project" value="UniProtKB-UniRule"/>
</dbReference>
<dbReference type="CDD" id="cd21117">
    <property type="entry name" value="Twitch_MoaA"/>
    <property type="match status" value="1"/>
</dbReference>
<dbReference type="InterPro" id="IPR040064">
    <property type="entry name" value="MoaA-like"/>
</dbReference>
<dbReference type="EC" id="4.1.99.22" evidence="1 12"/>
<keyword evidence="10 12" id="KW-0456">Lyase</keyword>
<dbReference type="InterPro" id="IPR010505">
    <property type="entry name" value="MoaA_twitch"/>
</dbReference>
<evidence type="ECO:0000256" key="7">
    <source>
        <dbReference type="ARBA" id="ARBA00023014"/>
    </source>
</evidence>
<feature type="binding site" evidence="12">
    <location>
        <position position="266"/>
    </location>
    <ligand>
        <name>[4Fe-4S] cluster</name>
        <dbReference type="ChEBI" id="CHEBI:49883"/>
        <label>2</label>
        <note>4Fe-4S-substrate</note>
    </ligand>
</feature>
<evidence type="ECO:0000256" key="6">
    <source>
        <dbReference type="ARBA" id="ARBA00023004"/>
    </source>
</evidence>
<feature type="binding site" evidence="12">
    <location>
        <position position="19"/>
    </location>
    <ligand>
        <name>GTP</name>
        <dbReference type="ChEBI" id="CHEBI:37565"/>
    </ligand>
</feature>